<dbReference type="PANTHER" id="PTHR30572:SF4">
    <property type="entry name" value="ABC TRANSPORTER PERMEASE YTRF"/>
    <property type="match status" value="1"/>
</dbReference>
<name>A0ABY4P8M3_9LACO</name>
<dbReference type="RefSeq" id="WP_249514340.1">
    <property type="nucleotide sequence ID" value="NZ_CP093366.1"/>
</dbReference>
<organism evidence="9 10">
    <name type="scientific">Bombilactobacillus folatiphilus</name>
    <dbReference type="NCBI Taxonomy" id="2923362"/>
    <lineage>
        <taxon>Bacteria</taxon>
        <taxon>Bacillati</taxon>
        <taxon>Bacillota</taxon>
        <taxon>Bacilli</taxon>
        <taxon>Lactobacillales</taxon>
        <taxon>Lactobacillaceae</taxon>
        <taxon>Bombilactobacillus</taxon>
    </lineage>
</organism>
<evidence type="ECO:0000256" key="6">
    <source>
        <dbReference type="ARBA" id="ARBA00038076"/>
    </source>
</evidence>
<dbReference type="PANTHER" id="PTHR30572">
    <property type="entry name" value="MEMBRANE COMPONENT OF TRANSPORTER-RELATED"/>
    <property type="match status" value="1"/>
</dbReference>
<dbReference type="Proteomes" id="UP000831495">
    <property type="component" value="Chromosome"/>
</dbReference>
<feature type="transmembrane region" description="Helical" evidence="7">
    <location>
        <begin position="304"/>
        <end position="328"/>
    </location>
</feature>
<keyword evidence="10" id="KW-1185">Reference proteome</keyword>
<feature type="transmembrane region" description="Helical" evidence="7">
    <location>
        <begin position="340"/>
        <end position="366"/>
    </location>
</feature>
<evidence type="ECO:0000313" key="10">
    <source>
        <dbReference type="Proteomes" id="UP000831495"/>
    </source>
</evidence>
<evidence type="ECO:0000313" key="9">
    <source>
        <dbReference type="EMBL" id="UQS82070.1"/>
    </source>
</evidence>
<evidence type="ECO:0000256" key="2">
    <source>
        <dbReference type="ARBA" id="ARBA00022475"/>
    </source>
</evidence>
<keyword evidence="3 7" id="KW-0812">Transmembrane</keyword>
<keyword evidence="2" id="KW-1003">Cell membrane</keyword>
<keyword evidence="4 7" id="KW-1133">Transmembrane helix</keyword>
<sequence length="381" mass="41878">MKFLNNLRIALSSVKKRFFRNLVSISGIVVGTLSVLLILGLGNGLSQMLTQNMFKGFSGDKLKISYIPNDTAGTFQKSDVQLIQHLPQVKKAKLIDDNVEAYQNVTWKGKGKSLRLQVIKKGSHENQLNTIALNRYDIKGSALDNIQIGDYVYIQNIPFKVRQFYNDPMLLISGDNSGAKITQHDYQILKGRHHANYSEMDVTLAKNLTTSQSTQIKNKILTTLQEKGAYHTLGDYFCPDASAAKKQLDQIVRGIAVFIAVIAGISLVTAGMGIMTTMTANIAERTQEIGLRRSIGASKHDITLQFLLEGTLLTLSGGLISAILAVIIQLGVNSLKLHGFAMHVTATNFTTVLLIVFVIGLIFSYAPARKAAKQNIVDLIR</sequence>
<dbReference type="EMBL" id="CP093366">
    <property type="protein sequence ID" value="UQS82070.1"/>
    <property type="molecule type" value="Genomic_DNA"/>
</dbReference>
<comment type="subcellular location">
    <subcellularLocation>
        <location evidence="1">Cell membrane</location>
        <topology evidence="1">Multi-pass membrane protein</topology>
    </subcellularLocation>
</comment>
<dbReference type="InterPro" id="IPR003838">
    <property type="entry name" value="ABC3_permease_C"/>
</dbReference>
<reference evidence="9" key="1">
    <citation type="journal article" date="2022" name="Int. J. Syst. Evol. Microbiol.">
        <title>Apilactobacillus apisilvae sp. nov., Nicolia spurrieriana gen. nov. sp. nov., Bombilactobacillus folatiphilus sp. nov. and Bombilactobacillus thymidiniphilus sp. nov., four new lactic acid bacterial isolates from stingless bees Tetragonula carbonaria and Austroplebeia australis.</title>
        <authorList>
            <person name="Oliphant S.A."/>
            <person name="Watson-Haigh N.S."/>
            <person name="Sumby K.M."/>
            <person name="Gardner J."/>
            <person name="Groom S."/>
            <person name="Jiranek V."/>
        </authorList>
    </citation>
    <scope>NUCLEOTIDE SEQUENCE</scope>
    <source>
        <strain evidence="9">SG4_D2</strain>
    </source>
</reference>
<evidence type="ECO:0000256" key="1">
    <source>
        <dbReference type="ARBA" id="ARBA00004651"/>
    </source>
</evidence>
<gene>
    <name evidence="9" type="ORF">MOO45_07755</name>
</gene>
<keyword evidence="5 7" id="KW-0472">Membrane</keyword>
<evidence type="ECO:0000256" key="4">
    <source>
        <dbReference type="ARBA" id="ARBA00022989"/>
    </source>
</evidence>
<dbReference type="Pfam" id="PF02687">
    <property type="entry name" value="FtsX"/>
    <property type="match status" value="1"/>
</dbReference>
<comment type="similarity">
    <text evidence="6">Belongs to the ABC-4 integral membrane protein family.</text>
</comment>
<evidence type="ECO:0000256" key="7">
    <source>
        <dbReference type="SAM" id="Phobius"/>
    </source>
</evidence>
<feature type="domain" description="ABC3 transporter permease C-terminal" evidence="8">
    <location>
        <begin position="261"/>
        <end position="376"/>
    </location>
</feature>
<evidence type="ECO:0000256" key="5">
    <source>
        <dbReference type="ARBA" id="ARBA00023136"/>
    </source>
</evidence>
<dbReference type="InterPro" id="IPR050250">
    <property type="entry name" value="Macrolide_Exporter_MacB"/>
</dbReference>
<evidence type="ECO:0000256" key="3">
    <source>
        <dbReference type="ARBA" id="ARBA00022692"/>
    </source>
</evidence>
<protein>
    <submittedName>
        <fullName evidence="9">FtsX-like permease family protein</fullName>
    </submittedName>
</protein>
<feature type="transmembrane region" description="Helical" evidence="7">
    <location>
        <begin position="21"/>
        <end position="42"/>
    </location>
</feature>
<feature type="transmembrane region" description="Helical" evidence="7">
    <location>
        <begin position="255"/>
        <end position="283"/>
    </location>
</feature>
<accession>A0ABY4P8M3</accession>
<proteinExistence type="inferred from homology"/>
<evidence type="ECO:0000259" key="8">
    <source>
        <dbReference type="Pfam" id="PF02687"/>
    </source>
</evidence>